<dbReference type="InterPro" id="IPR001424">
    <property type="entry name" value="SOD_Cu_Zn_dom"/>
</dbReference>
<feature type="transmembrane region" description="Helical" evidence="1">
    <location>
        <begin position="952"/>
        <end position="975"/>
    </location>
</feature>
<keyword evidence="5" id="KW-1185">Reference proteome</keyword>
<feature type="signal peptide" evidence="2">
    <location>
        <begin position="1"/>
        <end position="18"/>
    </location>
</feature>
<dbReference type="InterPro" id="IPR053257">
    <property type="entry name" value="Cu-only_SOD"/>
</dbReference>
<keyword evidence="1" id="KW-0472">Membrane</keyword>
<dbReference type="GO" id="GO:0006801">
    <property type="term" value="P:superoxide metabolic process"/>
    <property type="evidence" value="ECO:0007669"/>
    <property type="project" value="InterPro"/>
</dbReference>
<keyword evidence="1" id="KW-0812">Transmembrane</keyword>
<feature type="domain" description="Superoxide dismutase copper/zinc binding" evidence="3">
    <location>
        <begin position="261"/>
        <end position="385"/>
    </location>
</feature>
<feature type="domain" description="Superoxide dismutase copper/zinc binding" evidence="3">
    <location>
        <begin position="583"/>
        <end position="700"/>
    </location>
</feature>
<dbReference type="GO" id="GO:0046872">
    <property type="term" value="F:metal ion binding"/>
    <property type="evidence" value="ECO:0007669"/>
    <property type="project" value="InterPro"/>
</dbReference>
<organism evidence="4 5">
    <name type="scientific">Onychostoma macrolepis</name>
    <dbReference type="NCBI Taxonomy" id="369639"/>
    <lineage>
        <taxon>Eukaryota</taxon>
        <taxon>Metazoa</taxon>
        <taxon>Chordata</taxon>
        <taxon>Craniata</taxon>
        <taxon>Vertebrata</taxon>
        <taxon>Euteleostomi</taxon>
        <taxon>Actinopterygii</taxon>
        <taxon>Neopterygii</taxon>
        <taxon>Teleostei</taxon>
        <taxon>Ostariophysi</taxon>
        <taxon>Cypriniformes</taxon>
        <taxon>Cyprinidae</taxon>
        <taxon>Acrossocheilinae</taxon>
        <taxon>Onychostoma</taxon>
    </lineage>
</organism>
<accession>A0A7J6BTJ1</accession>
<feature type="chain" id="PRO_5029695439" description="Superoxide dismutase copper/zinc binding domain-containing protein" evidence="2">
    <location>
        <begin position="19"/>
        <end position="977"/>
    </location>
</feature>
<evidence type="ECO:0000313" key="5">
    <source>
        <dbReference type="Proteomes" id="UP000579812"/>
    </source>
</evidence>
<dbReference type="PROSITE" id="PS51257">
    <property type="entry name" value="PROKAR_LIPOPROTEIN"/>
    <property type="match status" value="1"/>
</dbReference>
<dbReference type="Proteomes" id="UP000579812">
    <property type="component" value="Unassembled WGS sequence"/>
</dbReference>
<gene>
    <name evidence="4" type="ORF">G5714_021841</name>
</gene>
<dbReference type="SUPFAM" id="SSF49329">
    <property type="entry name" value="Cu,Zn superoxide dismutase-like"/>
    <property type="match status" value="4"/>
</dbReference>
<dbReference type="InterPro" id="IPR036423">
    <property type="entry name" value="SOD-like_Cu/Zn_dom_sf"/>
</dbReference>
<feature type="domain" description="Superoxide dismutase copper/zinc binding" evidence="3">
    <location>
        <begin position="413"/>
        <end position="557"/>
    </location>
</feature>
<dbReference type="PANTHER" id="PTHR20910">
    <property type="entry name" value="AGAP001623-PA"/>
    <property type="match status" value="1"/>
</dbReference>
<dbReference type="OrthoDB" id="159229at2759"/>
<reference evidence="4 5" key="1">
    <citation type="submission" date="2020-04" db="EMBL/GenBank/DDBJ databases">
        <title>Chromosome-level genome assembly of a cyprinid fish Onychostoma macrolepis by integration of Nanopore Sequencing, Bionano and Hi-C technology.</title>
        <authorList>
            <person name="Wang D."/>
        </authorList>
    </citation>
    <scope>NUCLEOTIDE SEQUENCE [LARGE SCALE GENOMIC DNA]</scope>
    <source>
        <strain evidence="4">SWU-2019</strain>
        <tissue evidence="4">Muscle</tissue>
    </source>
</reference>
<name>A0A7J6BTJ1_9TELE</name>
<dbReference type="EMBL" id="JAAMOB010000022">
    <property type="protein sequence ID" value="KAF4097833.1"/>
    <property type="molecule type" value="Genomic_DNA"/>
</dbReference>
<comment type="caution">
    <text evidence="4">The sequence shown here is derived from an EMBL/GenBank/DDBJ whole genome shotgun (WGS) entry which is preliminary data.</text>
</comment>
<dbReference type="Pfam" id="PF00080">
    <property type="entry name" value="Sod_Cu"/>
    <property type="match status" value="3"/>
</dbReference>
<evidence type="ECO:0000313" key="4">
    <source>
        <dbReference type="EMBL" id="KAF4097833.1"/>
    </source>
</evidence>
<evidence type="ECO:0000256" key="2">
    <source>
        <dbReference type="SAM" id="SignalP"/>
    </source>
</evidence>
<keyword evidence="2" id="KW-0732">Signal</keyword>
<proteinExistence type="predicted"/>
<protein>
    <recommendedName>
        <fullName evidence="3">Superoxide dismutase copper/zinc binding domain-containing protein</fullName>
    </recommendedName>
</protein>
<evidence type="ECO:0000259" key="3">
    <source>
        <dbReference type="Pfam" id="PF00080"/>
    </source>
</evidence>
<dbReference type="Gene3D" id="2.60.40.200">
    <property type="entry name" value="Superoxide dismutase, copper/zinc binding domain"/>
    <property type="match status" value="4"/>
</dbReference>
<evidence type="ECO:0000256" key="1">
    <source>
        <dbReference type="SAM" id="Phobius"/>
    </source>
</evidence>
<sequence>MLLPRALTLFILWGSASCVQYRADFNMMGVTGWILFDSTEHKSTVNLTGTGTCRFNVSLTTFPVMYGHFASPCQKSHMGDSVFTFSVDQPQAAVNVSTLFEQHISLDALSVLVDTCNGTRICTGLTSESQVRTWRARFFSPVAGNVYIRQAMGEAGARVLSDLRNVDQTRTFSNVTILVSQSSATSCNALLSSLDPKSLTKLGVISVGSPLEPVKSRLEISNLNSNVRFAVLDLTSSYMCAEIRSVAMKVVSAVVNMQGIKGYFTFHQSSPFDLTTTIVNLTNLDRRVGPYHVHQFPLPQMSSPSDSSCSNNNLGGHWNPFNVNTQAPAYPPPRGSTHDLFEVGDLSSRHGSLENTNNFEATFLDWNLPLFGRNSIVGRSVVIHMPNSTRFACASIGYPGEVTVAKANFRGLVVGTVLFTQVSSDPYSDVSVFMDLSYEQLSAPSTKNHNWHVHDYPISTETDNDKGCCLSTGGHWNPYNIDITVSAYAVNCAPDSPFACEVGDISGKHKTADLQSEMGTVATKNFFTDTTSWVSGMIGRSVVIHGPNQTGPRIACANLTLYRFPSARSDSWLGPGTSEGNLVRFSQVSPQGPTILNISFTGLNARASGYHVHILPIKSTQEPCSDTNIMGHFNPFSVNAASSPAPGDGTVDQYEIGDISGKFGDLTSQNNFQNQYTDGNMPLSGPNSIIGRSLVIHYTNGSRMRCADISAEDSPDGNWVIAKAMFSSAVTGTVTMSQLTFPDGSYGDVILEVDVRASQSSNLADASWYITNKPVGSHGTCPGEEEIFNPFNTTNMNSCSQVRSLSCLVGDLTGRHGSISLTKRHLYNDILLQLAGDFTVVQRSLVLRLNNTTTACADILPESPSATQIFPKITSFNRYDFRKRVADVLNVHISRVSILPGSPSQGSDGKCQQLNYLVSGEVSQEKLKSVQTSDKMGVFKESKECTPTGNTGLMLVPCTMLLSVMSTGVYLLGFLRH</sequence>
<keyword evidence="1" id="KW-1133">Transmembrane helix</keyword>
<dbReference type="AlphaFoldDB" id="A0A7J6BTJ1"/>
<dbReference type="PANTHER" id="PTHR20910:SF1">
    <property type="entry name" value="SUPEROXIDE DISMUTASE COPPER_ZINC BINDING DOMAIN-CONTAINING PROTEIN"/>
    <property type="match status" value="1"/>
</dbReference>